<comment type="caution">
    <text evidence="5">The sequence shown here is derived from an EMBL/GenBank/DDBJ whole genome shotgun (WGS) entry which is preliminary data.</text>
</comment>
<feature type="signal peptide" evidence="4">
    <location>
        <begin position="1"/>
        <end position="25"/>
    </location>
</feature>
<protein>
    <submittedName>
        <fullName evidence="5">ABC transporter substrate-binding protein</fullName>
    </submittedName>
</protein>
<dbReference type="InterPro" id="IPR050490">
    <property type="entry name" value="Bact_solute-bd_prot1"/>
</dbReference>
<accession>A0ABP7X7T6</accession>
<dbReference type="Gene3D" id="3.40.190.10">
    <property type="entry name" value="Periplasmic binding protein-like II"/>
    <property type="match status" value="2"/>
</dbReference>
<dbReference type="PROSITE" id="PS51257">
    <property type="entry name" value="PROKAR_LIPOPROTEIN"/>
    <property type="match status" value="1"/>
</dbReference>
<dbReference type="PANTHER" id="PTHR43649:SF34">
    <property type="entry name" value="ABC TRANSPORTER PERIPLASMIC-BINDING PROTEIN YCJN-RELATED"/>
    <property type="match status" value="1"/>
</dbReference>
<dbReference type="InterPro" id="IPR006059">
    <property type="entry name" value="SBP"/>
</dbReference>
<comment type="similarity">
    <text evidence="1">Belongs to the bacterial solute-binding protein 1 family.</text>
</comment>
<dbReference type="RefSeq" id="WP_344959349.1">
    <property type="nucleotide sequence ID" value="NZ_BAAAZG010000086.1"/>
</dbReference>
<organism evidence="5 6">
    <name type="scientific">Actinomadura miaoliensis</name>
    <dbReference type="NCBI Taxonomy" id="430685"/>
    <lineage>
        <taxon>Bacteria</taxon>
        <taxon>Bacillati</taxon>
        <taxon>Actinomycetota</taxon>
        <taxon>Actinomycetes</taxon>
        <taxon>Streptosporangiales</taxon>
        <taxon>Thermomonosporaceae</taxon>
        <taxon>Actinomadura</taxon>
    </lineage>
</organism>
<dbReference type="SUPFAM" id="SSF53850">
    <property type="entry name" value="Periplasmic binding protein-like II"/>
    <property type="match status" value="1"/>
</dbReference>
<evidence type="ECO:0000313" key="5">
    <source>
        <dbReference type="EMBL" id="GAA4106016.1"/>
    </source>
</evidence>
<keyword evidence="6" id="KW-1185">Reference proteome</keyword>
<name>A0ABP7X7T6_9ACTN</name>
<proteinExistence type="inferred from homology"/>
<evidence type="ECO:0000256" key="1">
    <source>
        <dbReference type="ARBA" id="ARBA00008520"/>
    </source>
</evidence>
<keyword evidence="2" id="KW-0813">Transport</keyword>
<gene>
    <name evidence="5" type="ORF">GCM10022214_86750</name>
</gene>
<dbReference type="CDD" id="cd14750">
    <property type="entry name" value="PBP2_TMBP"/>
    <property type="match status" value="1"/>
</dbReference>
<evidence type="ECO:0000256" key="4">
    <source>
        <dbReference type="SAM" id="SignalP"/>
    </source>
</evidence>
<keyword evidence="3 4" id="KW-0732">Signal</keyword>
<evidence type="ECO:0000313" key="6">
    <source>
        <dbReference type="Proteomes" id="UP001500683"/>
    </source>
</evidence>
<evidence type="ECO:0000256" key="2">
    <source>
        <dbReference type="ARBA" id="ARBA00022448"/>
    </source>
</evidence>
<dbReference type="EMBL" id="BAAAZG010000086">
    <property type="protein sequence ID" value="GAA4106016.1"/>
    <property type="molecule type" value="Genomic_DNA"/>
</dbReference>
<reference evidence="6" key="1">
    <citation type="journal article" date="2019" name="Int. J. Syst. Evol. Microbiol.">
        <title>The Global Catalogue of Microorganisms (GCM) 10K type strain sequencing project: providing services to taxonomists for standard genome sequencing and annotation.</title>
        <authorList>
            <consortium name="The Broad Institute Genomics Platform"/>
            <consortium name="The Broad Institute Genome Sequencing Center for Infectious Disease"/>
            <person name="Wu L."/>
            <person name="Ma J."/>
        </authorList>
    </citation>
    <scope>NUCLEOTIDE SEQUENCE [LARGE SCALE GENOMIC DNA]</scope>
    <source>
        <strain evidence="6">JCM 16702</strain>
    </source>
</reference>
<evidence type="ECO:0000256" key="3">
    <source>
        <dbReference type="ARBA" id="ARBA00022729"/>
    </source>
</evidence>
<sequence>MTTRRRWAGGVAGALSLTLALGACGGDGDGGSSVPSTNEGRGNITFATGKDLTGTIQKLVGKWNAAHPKEQVRIIELPEDGDQTRQQLVQNAQIKSDAYDVIRLDAVWTAEFAARRWVLPLAQEKLDTGSFVPAALQTGMYRGKLYAAPWLTGTGILYYRKDLLSAAGVKEPPTTWAQLRDACDKVGRTPEGKGVDCYAGQLDKFEGLTVNYSEAVQSAGGQVFDANGKPQVNTPQAKDGLRFLVDSYKQGVIPSKAVTFKEEEGRRAFQDGKLVFHRNWAYVYALASAEDGTSKVNGKFDVAPLPGKDGLGSGTLGGNNLAVSAFSRHQATARDFIAYIVSLDVQREYGKEQSFPLSRSALYDDAAMIKQYPYLPVLKKSLDAAKPRPVAVRYSEVTAAIQDQVTAAVTGKKTVDQAAADLQNALSGLAD</sequence>
<dbReference type="PANTHER" id="PTHR43649">
    <property type="entry name" value="ARABINOSE-BINDING PROTEIN-RELATED"/>
    <property type="match status" value="1"/>
</dbReference>
<dbReference type="Pfam" id="PF01547">
    <property type="entry name" value="SBP_bac_1"/>
    <property type="match status" value="1"/>
</dbReference>
<feature type="chain" id="PRO_5047204173" evidence="4">
    <location>
        <begin position="26"/>
        <end position="431"/>
    </location>
</feature>
<dbReference type="Proteomes" id="UP001500683">
    <property type="component" value="Unassembled WGS sequence"/>
</dbReference>